<name>A0A1H6QSU9_9FIRM</name>
<dbReference type="GO" id="GO:0005829">
    <property type="term" value="C:cytosol"/>
    <property type="evidence" value="ECO:0007669"/>
    <property type="project" value="TreeGrafter"/>
</dbReference>
<accession>A0A1H6QSU9</accession>
<dbReference type="RefSeq" id="WP_033162651.1">
    <property type="nucleotide sequence ID" value="NZ_CACVPP010000008.1"/>
</dbReference>
<evidence type="ECO:0000313" key="3">
    <source>
        <dbReference type="Proteomes" id="UP000183028"/>
    </source>
</evidence>
<proteinExistence type="inferred from homology"/>
<dbReference type="HAMAP" id="MF_00652">
    <property type="entry name" value="UPF0246"/>
    <property type="match status" value="1"/>
</dbReference>
<keyword evidence="3" id="KW-1185">Reference proteome</keyword>
<dbReference type="Proteomes" id="UP000183028">
    <property type="component" value="Unassembled WGS sequence"/>
</dbReference>
<dbReference type="GO" id="GO:0033194">
    <property type="term" value="P:response to hydroperoxide"/>
    <property type="evidence" value="ECO:0007669"/>
    <property type="project" value="TreeGrafter"/>
</dbReference>
<evidence type="ECO:0000313" key="2">
    <source>
        <dbReference type="EMBL" id="SEI45126.1"/>
    </source>
</evidence>
<dbReference type="GeneID" id="54120054"/>
<dbReference type="Pfam" id="PF03883">
    <property type="entry name" value="H2O2_YaaD"/>
    <property type="match status" value="1"/>
</dbReference>
<comment type="similarity">
    <text evidence="1">Belongs to the UPF0246 family.</text>
</comment>
<gene>
    <name evidence="2" type="ORF">SAMN04487834_100463</name>
</gene>
<dbReference type="EMBL" id="FNYK01000004">
    <property type="protein sequence ID" value="SEI45126.1"/>
    <property type="molecule type" value="Genomic_DNA"/>
</dbReference>
<organism evidence="2 3">
    <name type="scientific">Sharpea azabuensis</name>
    <dbReference type="NCBI Taxonomy" id="322505"/>
    <lineage>
        <taxon>Bacteria</taxon>
        <taxon>Bacillati</taxon>
        <taxon>Bacillota</taxon>
        <taxon>Erysipelotrichia</taxon>
        <taxon>Erysipelotrichales</taxon>
        <taxon>Coprobacillaceae</taxon>
        <taxon>Sharpea</taxon>
    </lineage>
</organism>
<sequence length="250" mass="29445">MRIIFSPTKKMVHDEYASYQHLPVFLDETSKILAYLQSLSFEELKKLWKCNDKLAKENYERIQDMDLRGHLTPALFAYTGLAFSHLAPNILSEEAYQYLEEHLRILSGFYGVLKPFDGVTPYRLEMQSKTKIEGYKDLYMFWDYKLYEEVIDESHLIINLASKEYAKCIENFLSDEDLMVTIVFGEYKDGKVISKGTKAKMARGEMVRYLAMNRIEDLEGIKGFDAMNYQYDKTLSDERTYYFIENDVEE</sequence>
<dbReference type="PANTHER" id="PTHR30283">
    <property type="entry name" value="PEROXIDE STRESS RESPONSE PROTEIN YAAA"/>
    <property type="match status" value="1"/>
</dbReference>
<dbReference type="NCBIfam" id="NF002543">
    <property type="entry name" value="PRK02101.1-4"/>
    <property type="match status" value="1"/>
</dbReference>
<dbReference type="OrthoDB" id="9777133at2"/>
<reference evidence="3" key="1">
    <citation type="submission" date="2016-10" db="EMBL/GenBank/DDBJ databases">
        <authorList>
            <person name="Varghese N."/>
            <person name="Submissions S."/>
        </authorList>
    </citation>
    <scope>NUCLEOTIDE SEQUENCE [LARGE SCALE GENOMIC DNA]</scope>
    <source>
        <strain evidence="3">DSM 20406</strain>
    </source>
</reference>
<dbReference type="PANTHER" id="PTHR30283:SF4">
    <property type="entry name" value="PEROXIDE STRESS RESISTANCE PROTEIN YAAA"/>
    <property type="match status" value="1"/>
</dbReference>
<dbReference type="InterPro" id="IPR005583">
    <property type="entry name" value="YaaA"/>
</dbReference>
<evidence type="ECO:0000256" key="1">
    <source>
        <dbReference type="HAMAP-Rule" id="MF_00652"/>
    </source>
</evidence>
<dbReference type="AlphaFoldDB" id="A0A1H6QSU9"/>
<dbReference type="STRING" id="322505.SAMN04487836_10250"/>
<protein>
    <recommendedName>
        <fullName evidence="1">UPF0246 protein SAMN04487834_100463</fullName>
    </recommendedName>
</protein>
<dbReference type="eggNOG" id="COG3022">
    <property type="taxonomic scope" value="Bacteria"/>
</dbReference>